<evidence type="ECO:0000256" key="3">
    <source>
        <dbReference type="ARBA" id="ARBA00023157"/>
    </source>
</evidence>
<dbReference type="Pfam" id="PF02089">
    <property type="entry name" value="Palm_thioest"/>
    <property type="match status" value="1"/>
</dbReference>
<sequence length="301" mass="34434">MYFCVVSCSTLRPTVLMHGIHNSSANMDNVQSWIKEASPDTYVLNVELGDGVFDSIFGDITKWALDFIEIVGTDEVISEFGSFNLICHSQGNMFCLYYLGMYNSSFAKEQLPDYDLDSFPTVYNYMSLAAPAAGFFGDDSKFQFMGLETNDIARVGGSIIYTPDIIQLLVNPSGYWRDPMHLDVYRQLSLFLPILNNEISHPDFALNKQNRMSLNYYKMFGSPNDGIISPYQSTWYGYFKEGTLDEYVNANETDAWENLGLRELYEAGKLEFVDSGFYHTDYIRDCGKEFFEEQILPYLLN</sequence>
<evidence type="ECO:0000313" key="5">
    <source>
        <dbReference type="EMBL" id="GKT27605.1"/>
    </source>
</evidence>
<keyword evidence="6" id="KW-1185">Reference proteome</keyword>
<dbReference type="Gene3D" id="3.40.50.1820">
    <property type="entry name" value="alpha/beta hydrolase"/>
    <property type="match status" value="1"/>
</dbReference>
<dbReference type="Proteomes" id="UP001057375">
    <property type="component" value="Unassembled WGS sequence"/>
</dbReference>
<organism evidence="5 6">
    <name type="scientific">Aduncisulcus paluster</name>
    <dbReference type="NCBI Taxonomy" id="2918883"/>
    <lineage>
        <taxon>Eukaryota</taxon>
        <taxon>Metamonada</taxon>
        <taxon>Carpediemonas-like organisms</taxon>
        <taxon>Aduncisulcus</taxon>
    </lineage>
</organism>
<keyword evidence="3" id="KW-1015">Disulfide bond</keyword>
<evidence type="ECO:0000256" key="2">
    <source>
        <dbReference type="ARBA" id="ARBA00022801"/>
    </source>
</evidence>
<accession>A0ABQ5K8V9</accession>
<gene>
    <name evidence="5" type="ORF">ADUPG1_000104</name>
</gene>
<dbReference type="InterPro" id="IPR029058">
    <property type="entry name" value="AB_hydrolase_fold"/>
</dbReference>
<dbReference type="EMBL" id="BQXS01000032">
    <property type="protein sequence ID" value="GKT27605.1"/>
    <property type="molecule type" value="Genomic_DNA"/>
</dbReference>
<dbReference type="SUPFAM" id="SSF53474">
    <property type="entry name" value="alpha/beta-Hydrolases"/>
    <property type="match status" value="1"/>
</dbReference>
<name>A0ABQ5K8V9_9EUKA</name>
<keyword evidence="2" id="KW-0378">Hydrolase</keyword>
<comment type="caution">
    <text evidence="5">The sequence shown here is derived from an EMBL/GenBank/DDBJ whole genome shotgun (WGS) entry which is preliminary data.</text>
</comment>
<keyword evidence="4" id="KW-0325">Glycoprotein</keyword>
<dbReference type="PANTHER" id="PTHR11247">
    <property type="entry name" value="PALMITOYL-PROTEIN THIOESTERASE/DOLICHYLDIPHOSPHATASE 1"/>
    <property type="match status" value="1"/>
</dbReference>
<protein>
    <submittedName>
        <fullName evidence="5">Multi-domain containing protein</fullName>
    </submittedName>
</protein>
<reference evidence="5" key="1">
    <citation type="submission" date="2022-03" db="EMBL/GenBank/DDBJ databases">
        <title>Draft genome sequence of Aduncisulcus paluster, a free-living microaerophilic Fornicata.</title>
        <authorList>
            <person name="Yuyama I."/>
            <person name="Kume K."/>
            <person name="Tamura T."/>
            <person name="Inagaki Y."/>
            <person name="Hashimoto T."/>
        </authorList>
    </citation>
    <scope>NUCLEOTIDE SEQUENCE</scope>
    <source>
        <strain evidence="5">NY0171</strain>
    </source>
</reference>
<keyword evidence="1" id="KW-0732">Signal</keyword>
<dbReference type="PANTHER" id="PTHR11247:SF67">
    <property type="entry name" value="PALMITOYL-PROTEIN THIOESTERASE 3"/>
    <property type="match status" value="1"/>
</dbReference>
<dbReference type="PRINTS" id="PR00414">
    <property type="entry name" value="PPTHIESTRASE"/>
</dbReference>
<proteinExistence type="predicted"/>
<evidence type="ECO:0000256" key="4">
    <source>
        <dbReference type="ARBA" id="ARBA00023180"/>
    </source>
</evidence>
<evidence type="ECO:0000256" key="1">
    <source>
        <dbReference type="ARBA" id="ARBA00022729"/>
    </source>
</evidence>
<evidence type="ECO:0000313" key="6">
    <source>
        <dbReference type="Proteomes" id="UP001057375"/>
    </source>
</evidence>
<dbReference type="InterPro" id="IPR002472">
    <property type="entry name" value="Palm_thioest"/>
</dbReference>